<dbReference type="AlphaFoldDB" id="X1UIG7"/>
<reference evidence="1" key="1">
    <citation type="journal article" date="2014" name="Front. Microbiol.">
        <title>High frequency of phylogenetically diverse reductive dehalogenase-homologous genes in deep subseafloor sedimentary metagenomes.</title>
        <authorList>
            <person name="Kawai M."/>
            <person name="Futagami T."/>
            <person name="Toyoda A."/>
            <person name="Takaki Y."/>
            <person name="Nishi S."/>
            <person name="Hori S."/>
            <person name="Arai W."/>
            <person name="Tsubouchi T."/>
            <person name="Morono Y."/>
            <person name="Uchiyama I."/>
            <person name="Ito T."/>
            <person name="Fujiyama A."/>
            <person name="Inagaki F."/>
            <person name="Takami H."/>
        </authorList>
    </citation>
    <scope>NUCLEOTIDE SEQUENCE</scope>
    <source>
        <strain evidence="1">Expedition CK06-06</strain>
    </source>
</reference>
<name>X1UIG7_9ZZZZ</name>
<gene>
    <name evidence="1" type="ORF">S12H4_51794</name>
</gene>
<comment type="caution">
    <text evidence="1">The sequence shown here is derived from an EMBL/GenBank/DDBJ whole genome shotgun (WGS) entry which is preliminary data.</text>
</comment>
<accession>X1UIG7</accession>
<sequence>YFGPIFAHRLLAIYYTRELVISPTHPSWSERFVALAGKLEEMGFSAEATNLRQVGGEEAPLISRERIEHLDDIFSETAGLLSGAGCLYTRDATKEKKAQSRLALFAPYTDDMRTLLNVADVVIENMLQSTEGLAKKRELESEFDYLLLDSIRLTYIKQTSRLAFS</sequence>
<dbReference type="EMBL" id="BARW01032778">
    <property type="protein sequence ID" value="GAJ03367.1"/>
    <property type="molecule type" value="Genomic_DNA"/>
</dbReference>
<evidence type="ECO:0000313" key="1">
    <source>
        <dbReference type="EMBL" id="GAJ03367.1"/>
    </source>
</evidence>
<protein>
    <submittedName>
        <fullName evidence="1">Uncharacterized protein</fullName>
    </submittedName>
</protein>
<proteinExistence type="predicted"/>
<feature type="non-terminal residue" evidence="1">
    <location>
        <position position="1"/>
    </location>
</feature>
<organism evidence="1">
    <name type="scientific">marine sediment metagenome</name>
    <dbReference type="NCBI Taxonomy" id="412755"/>
    <lineage>
        <taxon>unclassified sequences</taxon>
        <taxon>metagenomes</taxon>
        <taxon>ecological metagenomes</taxon>
    </lineage>
</organism>